<dbReference type="AlphaFoldDB" id="F2NST1"/>
<accession>F2NST1</accession>
<gene>
    <name evidence="2" type="ordered locus">Tresu_1413</name>
</gene>
<evidence type="ECO:0008006" key="4">
    <source>
        <dbReference type="Google" id="ProtNLM"/>
    </source>
</evidence>
<evidence type="ECO:0000313" key="2">
    <source>
        <dbReference type="EMBL" id="AEB14319.1"/>
    </source>
</evidence>
<keyword evidence="3" id="KW-1185">Reference proteome</keyword>
<protein>
    <recommendedName>
        <fullName evidence="4">Lipoprotein</fullName>
    </recommendedName>
</protein>
<dbReference type="STRING" id="869209.Tresu_1413"/>
<reference evidence="3" key="2">
    <citation type="submission" date="2011-04" db="EMBL/GenBank/DDBJ databases">
        <title>The complete genome of chromosome of Treponema succinifaciens DSM 2489.</title>
        <authorList>
            <person name="Lucas S."/>
            <person name="Copeland A."/>
            <person name="Lapidus A."/>
            <person name="Bruce D."/>
            <person name="Goodwin L."/>
            <person name="Pitluck S."/>
            <person name="Peters L."/>
            <person name="Kyrpides N."/>
            <person name="Mavromatis K."/>
            <person name="Ivanova N."/>
            <person name="Ovchinnikova G."/>
            <person name="Teshima H."/>
            <person name="Detter J.C."/>
            <person name="Tapia R."/>
            <person name="Han C."/>
            <person name="Land M."/>
            <person name="Hauser L."/>
            <person name="Markowitz V."/>
            <person name="Cheng J.-F."/>
            <person name="Hugenholtz P."/>
            <person name="Woyke T."/>
            <person name="Wu D."/>
            <person name="Gronow S."/>
            <person name="Wellnitz S."/>
            <person name="Brambilla E."/>
            <person name="Klenk H.-P."/>
            <person name="Eisen J.A."/>
        </authorList>
    </citation>
    <scope>NUCLEOTIDE SEQUENCE [LARGE SCALE GENOMIC DNA]</scope>
    <source>
        <strain evidence="3">ATCC 33096 / DSM 2489 / 6091</strain>
    </source>
</reference>
<feature type="chain" id="PRO_5003287403" description="Lipoprotein" evidence="1">
    <location>
        <begin position="22"/>
        <end position="167"/>
    </location>
</feature>
<organism evidence="2 3">
    <name type="scientific">Treponema succinifaciens (strain ATCC 33096 / DSM 2489 / 6091)</name>
    <dbReference type="NCBI Taxonomy" id="869209"/>
    <lineage>
        <taxon>Bacteria</taxon>
        <taxon>Pseudomonadati</taxon>
        <taxon>Spirochaetota</taxon>
        <taxon>Spirochaetia</taxon>
        <taxon>Spirochaetales</taxon>
        <taxon>Treponemataceae</taxon>
        <taxon>Treponema</taxon>
    </lineage>
</organism>
<sequence>MRFKRLALLFIVGCAVFCANAVSVAFQIVQHGDSEIRSSSYVIEEGLFDFFFGKGIIISNSPAIASDSVENDASFFEKSRQEAWEGGVDYFVELTADFSSSNSTNPDADLLANLSSLSYKVLNVGSGAVLGSGKKIPPASSQFEDKRKGLSDFAFGIADDIYKIIRR</sequence>
<dbReference type="KEGG" id="tsu:Tresu_1413"/>
<dbReference type="eggNOG" id="ENOG5030UY5">
    <property type="taxonomic scope" value="Bacteria"/>
</dbReference>
<name>F2NST1_TRES6</name>
<feature type="signal peptide" evidence="1">
    <location>
        <begin position="1"/>
        <end position="21"/>
    </location>
</feature>
<proteinExistence type="predicted"/>
<keyword evidence="1" id="KW-0732">Signal</keyword>
<reference evidence="2 3" key="1">
    <citation type="journal article" date="2011" name="Stand. Genomic Sci.">
        <title>Complete genome sequence of Treponema succinifaciens type strain (6091).</title>
        <authorList>
            <person name="Han C."/>
            <person name="Gronow S."/>
            <person name="Teshima H."/>
            <person name="Lapidus A."/>
            <person name="Nolan M."/>
            <person name="Lucas S."/>
            <person name="Hammon N."/>
            <person name="Deshpande S."/>
            <person name="Cheng J.F."/>
            <person name="Zeytun A."/>
            <person name="Tapia R."/>
            <person name="Goodwin L."/>
            <person name="Pitluck S."/>
            <person name="Liolios K."/>
            <person name="Pagani I."/>
            <person name="Ivanova N."/>
            <person name="Mavromatis K."/>
            <person name="Mikhailova N."/>
            <person name="Huntemann M."/>
            <person name="Pati A."/>
            <person name="Chen A."/>
            <person name="Palaniappan K."/>
            <person name="Land M."/>
            <person name="Hauser L."/>
            <person name="Brambilla E.M."/>
            <person name="Rohde M."/>
            <person name="Goker M."/>
            <person name="Woyke T."/>
            <person name="Bristow J."/>
            <person name="Eisen J.A."/>
            <person name="Markowitz V."/>
            <person name="Hugenholtz P."/>
            <person name="Kyrpides N.C."/>
            <person name="Klenk H.P."/>
            <person name="Detter J.C."/>
        </authorList>
    </citation>
    <scope>NUCLEOTIDE SEQUENCE [LARGE SCALE GENOMIC DNA]</scope>
    <source>
        <strain evidence="3">ATCC 33096 / DSM 2489 / 6091</strain>
    </source>
</reference>
<dbReference type="HOGENOM" id="CLU_1593831_0_0_12"/>
<evidence type="ECO:0000313" key="3">
    <source>
        <dbReference type="Proteomes" id="UP000006852"/>
    </source>
</evidence>
<dbReference type="GeneID" id="302998574"/>
<evidence type="ECO:0000256" key="1">
    <source>
        <dbReference type="SAM" id="SignalP"/>
    </source>
</evidence>
<dbReference type="EMBL" id="CP002631">
    <property type="protein sequence ID" value="AEB14319.1"/>
    <property type="molecule type" value="Genomic_DNA"/>
</dbReference>
<dbReference type="RefSeq" id="WP_013701602.1">
    <property type="nucleotide sequence ID" value="NC_015385.1"/>
</dbReference>
<dbReference type="Proteomes" id="UP000006852">
    <property type="component" value="Chromosome"/>
</dbReference>